<reference evidence="1 2" key="1">
    <citation type="journal article" date="2021" name="Elife">
        <title>Chloroplast acquisition without the gene transfer in kleptoplastic sea slugs, Plakobranchus ocellatus.</title>
        <authorList>
            <person name="Maeda T."/>
            <person name="Takahashi S."/>
            <person name="Yoshida T."/>
            <person name="Shimamura S."/>
            <person name="Takaki Y."/>
            <person name="Nagai Y."/>
            <person name="Toyoda A."/>
            <person name="Suzuki Y."/>
            <person name="Arimoto A."/>
            <person name="Ishii H."/>
            <person name="Satoh N."/>
            <person name="Nishiyama T."/>
            <person name="Hasebe M."/>
            <person name="Maruyama T."/>
            <person name="Minagawa J."/>
            <person name="Obokata J."/>
            <person name="Shigenobu S."/>
        </authorList>
    </citation>
    <scope>NUCLEOTIDE SEQUENCE [LARGE SCALE GENOMIC DNA]</scope>
</reference>
<protein>
    <submittedName>
        <fullName evidence="1">Uncharacterized protein</fullName>
    </submittedName>
</protein>
<accession>A0AAV4A1L6</accession>
<proteinExistence type="predicted"/>
<name>A0AAV4A1L6_9GAST</name>
<sequence>MQTRGKGTWSFDCKLRAAIESFKEVIKRHRELSPLSGVVIFTDCCALGADTRCFCHCQTGRVTLGLSPLCVTRVRRETNRFGSSRRVVCEASERSPFAVVARPSLGTAGLTLFACNNRSTFE</sequence>
<dbReference type="Proteomes" id="UP000735302">
    <property type="component" value="Unassembled WGS sequence"/>
</dbReference>
<dbReference type="AlphaFoldDB" id="A0AAV4A1L6"/>
<keyword evidence="2" id="KW-1185">Reference proteome</keyword>
<comment type="caution">
    <text evidence="1">The sequence shown here is derived from an EMBL/GenBank/DDBJ whole genome shotgun (WGS) entry which is preliminary data.</text>
</comment>
<gene>
    <name evidence="1" type="ORF">PoB_002781500</name>
</gene>
<evidence type="ECO:0000313" key="1">
    <source>
        <dbReference type="EMBL" id="GFO01310.1"/>
    </source>
</evidence>
<organism evidence="1 2">
    <name type="scientific">Plakobranchus ocellatus</name>
    <dbReference type="NCBI Taxonomy" id="259542"/>
    <lineage>
        <taxon>Eukaryota</taxon>
        <taxon>Metazoa</taxon>
        <taxon>Spiralia</taxon>
        <taxon>Lophotrochozoa</taxon>
        <taxon>Mollusca</taxon>
        <taxon>Gastropoda</taxon>
        <taxon>Heterobranchia</taxon>
        <taxon>Euthyneura</taxon>
        <taxon>Panpulmonata</taxon>
        <taxon>Sacoglossa</taxon>
        <taxon>Placobranchoidea</taxon>
        <taxon>Plakobranchidae</taxon>
        <taxon>Plakobranchus</taxon>
    </lineage>
</organism>
<evidence type="ECO:0000313" key="2">
    <source>
        <dbReference type="Proteomes" id="UP000735302"/>
    </source>
</evidence>
<dbReference type="EMBL" id="BLXT01003273">
    <property type="protein sequence ID" value="GFO01310.1"/>
    <property type="molecule type" value="Genomic_DNA"/>
</dbReference>